<organism evidence="2 3">
    <name type="scientific">Stylosanthes scabra</name>
    <dbReference type="NCBI Taxonomy" id="79078"/>
    <lineage>
        <taxon>Eukaryota</taxon>
        <taxon>Viridiplantae</taxon>
        <taxon>Streptophyta</taxon>
        <taxon>Embryophyta</taxon>
        <taxon>Tracheophyta</taxon>
        <taxon>Spermatophyta</taxon>
        <taxon>Magnoliopsida</taxon>
        <taxon>eudicotyledons</taxon>
        <taxon>Gunneridae</taxon>
        <taxon>Pentapetalae</taxon>
        <taxon>rosids</taxon>
        <taxon>fabids</taxon>
        <taxon>Fabales</taxon>
        <taxon>Fabaceae</taxon>
        <taxon>Papilionoideae</taxon>
        <taxon>50 kb inversion clade</taxon>
        <taxon>dalbergioids sensu lato</taxon>
        <taxon>Dalbergieae</taxon>
        <taxon>Pterocarpus clade</taxon>
        <taxon>Stylosanthes</taxon>
    </lineage>
</organism>
<dbReference type="CDD" id="cd22157">
    <property type="entry name" value="F-box_AtFBW1-like"/>
    <property type="match status" value="1"/>
</dbReference>
<dbReference type="Pfam" id="PF00646">
    <property type="entry name" value="F-box"/>
    <property type="match status" value="1"/>
</dbReference>
<protein>
    <recommendedName>
        <fullName evidence="1">F-box domain-containing protein</fullName>
    </recommendedName>
</protein>
<dbReference type="Gene3D" id="1.20.1280.50">
    <property type="match status" value="1"/>
</dbReference>
<feature type="domain" description="F-box" evidence="1">
    <location>
        <begin position="30"/>
        <end position="70"/>
    </location>
</feature>
<reference evidence="2 3" key="1">
    <citation type="journal article" date="2023" name="Plants (Basel)">
        <title>Bridging the Gap: Combining Genomics and Transcriptomics Approaches to Understand Stylosanthes scabra, an Orphan Legume from the Brazilian Caatinga.</title>
        <authorList>
            <person name="Ferreira-Neto J.R.C."/>
            <person name="da Silva M.D."/>
            <person name="Binneck E."/>
            <person name="de Melo N.F."/>
            <person name="da Silva R.H."/>
            <person name="de Melo A.L.T.M."/>
            <person name="Pandolfi V."/>
            <person name="Bustamante F.O."/>
            <person name="Brasileiro-Vidal A.C."/>
            <person name="Benko-Iseppon A.M."/>
        </authorList>
    </citation>
    <scope>NUCLEOTIDE SEQUENCE [LARGE SCALE GENOMIC DNA]</scope>
    <source>
        <tissue evidence="2">Leaves</tissue>
    </source>
</reference>
<comment type="caution">
    <text evidence="2">The sequence shown here is derived from an EMBL/GenBank/DDBJ whole genome shotgun (WGS) entry which is preliminary data.</text>
</comment>
<dbReference type="InterPro" id="IPR036047">
    <property type="entry name" value="F-box-like_dom_sf"/>
</dbReference>
<evidence type="ECO:0000259" key="1">
    <source>
        <dbReference type="SMART" id="SM00256"/>
    </source>
</evidence>
<evidence type="ECO:0000313" key="2">
    <source>
        <dbReference type="EMBL" id="MED6149175.1"/>
    </source>
</evidence>
<feature type="non-terminal residue" evidence="2">
    <location>
        <position position="1"/>
    </location>
</feature>
<proteinExistence type="predicted"/>
<dbReference type="PANTHER" id="PTHR35546:SF25">
    <property type="entry name" value="F-BOX DOMAIN-CONTAINING PROTEIN"/>
    <property type="match status" value="1"/>
</dbReference>
<dbReference type="SUPFAM" id="SSF81383">
    <property type="entry name" value="F-box domain"/>
    <property type="match status" value="1"/>
</dbReference>
<dbReference type="Proteomes" id="UP001341840">
    <property type="component" value="Unassembled WGS sequence"/>
</dbReference>
<accession>A0ABU6TK48</accession>
<dbReference type="InterPro" id="IPR001810">
    <property type="entry name" value="F-box_dom"/>
</dbReference>
<name>A0ABU6TK48_9FABA</name>
<dbReference type="EMBL" id="JASCZI010091143">
    <property type="protein sequence ID" value="MED6149175.1"/>
    <property type="molecule type" value="Genomic_DNA"/>
</dbReference>
<gene>
    <name evidence="2" type="ORF">PIB30_059924</name>
</gene>
<dbReference type="Pfam" id="PF24750">
    <property type="entry name" value="b-prop_At3g26010-like"/>
    <property type="match status" value="1"/>
</dbReference>
<keyword evidence="3" id="KW-1185">Reference proteome</keyword>
<dbReference type="SMART" id="SM00256">
    <property type="entry name" value="FBOX"/>
    <property type="match status" value="1"/>
</dbReference>
<dbReference type="InterPro" id="IPR056592">
    <property type="entry name" value="Beta-prop_At3g26010-like"/>
</dbReference>
<sequence length="417" mass="48943">IQIQFLFFIIIIKTMHKHRHRHSSCDGVVGDEDLLTEILLRLPVKDLLRCKCVCQKWKSLISEPQFGYLHTLALCRKHNNPYLYPSGIIMRPFSLSLQKVNMIPFSNNTNNRFNHRLDVHNKLFDRHGELGYYFLRSCNGLFLWKSNPLKKVRASRRRELVQQCSSFYVSNPTTGHCVRIDRFGHDGSNNASCWIPYLAFEPWKSPHYKIIFFNKVAGERKDHPLTSKIPVSVYSSETGSWSKHDVLPPSPNNDIDIHYDEPYCNGAIYWNSVYFDIDELCFKNLPTFPLTAGQHYFVGGWGRNLHSITVKNYEDDWKFDIWELKEDYSGWILRFHVDLTTLQKDIQAYTFHRVLGVVCQPPNEDEEEESVLVMIFVDFKRIVSYNLKNRRSRIIHQGDGRFAPIFRGLYIETLISI</sequence>
<evidence type="ECO:0000313" key="3">
    <source>
        <dbReference type="Proteomes" id="UP001341840"/>
    </source>
</evidence>
<dbReference type="InterPro" id="IPR055290">
    <property type="entry name" value="At3g26010-like"/>
</dbReference>
<dbReference type="PANTHER" id="PTHR35546">
    <property type="entry name" value="F-BOX PROTEIN INTERACTION DOMAIN PROTEIN-RELATED"/>
    <property type="match status" value="1"/>
</dbReference>